<name>A0AAV9FMH9_ACOCL</name>
<dbReference type="EMBL" id="JAUJYO010000001">
    <property type="protein sequence ID" value="KAK1326941.1"/>
    <property type="molecule type" value="Genomic_DNA"/>
</dbReference>
<reference evidence="1" key="1">
    <citation type="journal article" date="2023" name="Nat. Commun.">
        <title>Diploid and tetraploid genomes of Acorus and the evolution of monocots.</title>
        <authorList>
            <person name="Ma L."/>
            <person name="Liu K.W."/>
            <person name="Li Z."/>
            <person name="Hsiao Y.Y."/>
            <person name="Qi Y."/>
            <person name="Fu T."/>
            <person name="Tang G.D."/>
            <person name="Zhang D."/>
            <person name="Sun W.H."/>
            <person name="Liu D.K."/>
            <person name="Li Y."/>
            <person name="Chen G.Z."/>
            <person name="Liu X.D."/>
            <person name="Liao X.Y."/>
            <person name="Jiang Y.T."/>
            <person name="Yu X."/>
            <person name="Hao Y."/>
            <person name="Huang J."/>
            <person name="Zhao X.W."/>
            <person name="Ke S."/>
            <person name="Chen Y.Y."/>
            <person name="Wu W.L."/>
            <person name="Hsu J.L."/>
            <person name="Lin Y.F."/>
            <person name="Huang M.D."/>
            <person name="Li C.Y."/>
            <person name="Huang L."/>
            <person name="Wang Z.W."/>
            <person name="Zhao X."/>
            <person name="Zhong W.Y."/>
            <person name="Peng D.H."/>
            <person name="Ahmad S."/>
            <person name="Lan S."/>
            <person name="Zhang J.S."/>
            <person name="Tsai W.C."/>
            <person name="Van de Peer Y."/>
            <person name="Liu Z.J."/>
        </authorList>
    </citation>
    <scope>NUCLEOTIDE SEQUENCE</scope>
    <source>
        <strain evidence="1">CP</strain>
    </source>
</reference>
<comment type="caution">
    <text evidence="1">The sequence shown here is derived from an EMBL/GenBank/DDBJ whole genome shotgun (WGS) entry which is preliminary data.</text>
</comment>
<reference evidence="1" key="2">
    <citation type="submission" date="2023-06" db="EMBL/GenBank/DDBJ databases">
        <authorList>
            <person name="Ma L."/>
            <person name="Liu K.-W."/>
            <person name="Li Z."/>
            <person name="Hsiao Y.-Y."/>
            <person name="Qi Y."/>
            <person name="Fu T."/>
            <person name="Tang G."/>
            <person name="Zhang D."/>
            <person name="Sun W.-H."/>
            <person name="Liu D.-K."/>
            <person name="Li Y."/>
            <person name="Chen G.-Z."/>
            <person name="Liu X.-D."/>
            <person name="Liao X.-Y."/>
            <person name="Jiang Y.-T."/>
            <person name="Yu X."/>
            <person name="Hao Y."/>
            <person name="Huang J."/>
            <person name="Zhao X.-W."/>
            <person name="Ke S."/>
            <person name="Chen Y.-Y."/>
            <person name="Wu W.-L."/>
            <person name="Hsu J.-L."/>
            <person name="Lin Y.-F."/>
            <person name="Huang M.-D."/>
            <person name="Li C.-Y."/>
            <person name="Huang L."/>
            <person name="Wang Z.-W."/>
            <person name="Zhao X."/>
            <person name="Zhong W.-Y."/>
            <person name="Peng D.-H."/>
            <person name="Ahmad S."/>
            <person name="Lan S."/>
            <person name="Zhang J.-S."/>
            <person name="Tsai W.-C."/>
            <person name="Van De Peer Y."/>
            <person name="Liu Z.-J."/>
        </authorList>
    </citation>
    <scope>NUCLEOTIDE SEQUENCE</scope>
    <source>
        <strain evidence="1">CP</strain>
        <tissue evidence="1">Leaves</tissue>
    </source>
</reference>
<proteinExistence type="predicted"/>
<evidence type="ECO:0000313" key="2">
    <source>
        <dbReference type="Proteomes" id="UP001180020"/>
    </source>
</evidence>
<protein>
    <submittedName>
        <fullName evidence="1">Uncharacterized protein</fullName>
    </submittedName>
</protein>
<keyword evidence="2" id="KW-1185">Reference proteome</keyword>
<accession>A0AAV9FMH9</accession>
<organism evidence="1 2">
    <name type="scientific">Acorus calamus</name>
    <name type="common">Sweet flag</name>
    <dbReference type="NCBI Taxonomy" id="4465"/>
    <lineage>
        <taxon>Eukaryota</taxon>
        <taxon>Viridiplantae</taxon>
        <taxon>Streptophyta</taxon>
        <taxon>Embryophyta</taxon>
        <taxon>Tracheophyta</taxon>
        <taxon>Spermatophyta</taxon>
        <taxon>Magnoliopsida</taxon>
        <taxon>Liliopsida</taxon>
        <taxon>Acoraceae</taxon>
        <taxon>Acorus</taxon>
    </lineage>
</organism>
<sequence length="84" mass="10051">MNTKIHSGHSNDPLFHHDDSMFSWRVRLQCFNAASELARERLTLQEFQDSELVENALMPEEVQFIIRVIFFWEAMECELEDVYE</sequence>
<gene>
    <name evidence="1" type="ORF">QJS10_CPA01g01299</name>
</gene>
<dbReference type="Proteomes" id="UP001180020">
    <property type="component" value="Unassembled WGS sequence"/>
</dbReference>
<dbReference type="AlphaFoldDB" id="A0AAV9FMH9"/>
<evidence type="ECO:0000313" key="1">
    <source>
        <dbReference type="EMBL" id="KAK1326941.1"/>
    </source>
</evidence>